<feature type="transmembrane region" description="Helical" evidence="1">
    <location>
        <begin position="258"/>
        <end position="275"/>
    </location>
</feature>
<reference evidence="2 3" key="1">
    <citation type="submission" date="2018-09" db="EMBL/GenBank/DDBJ databases">
        <authorList>
            <person name="Zhu H."/>
        </authorList>
    </citation>
    <scope>NUCLEOTIDE SEQUENCE [LARGE SCALE GENOMIC DNA]</scope>
    <source>
        <strain evidence="2 3">K1S02-61</strain>
    </source>
</reference>
<keyword evidence="1" id="KW-0812">Transmembrane</keyword>
<proteinExistence type="predicted"/>
<feature type="transmembrane region" description="Helical" evidence="1">
    <location>
        <begin position="311"/>
        <end position="331"/>
    </location>
</feature>
<keyword evidence="1" id="KW-0472">Membrane</keyword>
<dbReference type="OrthoDB" id="9797953at2"/>
<feature type="transmembrane region" description="Helical" evidence="1">
    <location>
        <begin position="177"/>
        <end position="197"/>
    </location>
</feature>
<feature type="transmembrane region" description="Helical" evidence="1">
    <location>
        <begin position="287"/>
        <end position="305"/>
    </location>
</feature>
<dbReference type="PANTHER" id="PTHR23537:SF1">
    <property type="entry name" value="SUGAR TRANSPORTER"/>
    <property type="match status" value="1"/>
</dbReference>
<feature type="transmembrane region" description="Helical" evidence="1">
    <location>
        <begin position="62"/>
        <end position="81"/>
    </location>
</feature>
<dbReference type="GO" id="GO:0005886">
    <property type="term" value="C:plasma membrane"/>
    <property type="evidence" value="ECO:0007669"/>
    <property type="project" value="TreeGrafter"/>
</dbReference>
<feature type="transmembrane region" description="Helical" evidence="1">
    <location>
        <begin position="343"/>
        <end position="363"/>
    </location>
</feature>
<evidence type="ECO:0000313" key="3">
    <source>
        <dbReference type="Proteomes" id="UP000284006"/>
    </source>
</evidence>
<dbReference type="Proteomes" id="UP000284006">
    <property type="component" value="Unassembled WGS sequence"/>
</dbReference>
<organism evidence="2 3">
    <name type="scientific">Massilia cavernae</name>
    <dbReference type="NCBI Taxonomy" id="2320864"/>
    <lineage>
        <taxon>Bacteria</taxon>
        <taxon>Pseudomonadati</taxon>
        <taxon>Pseudomonadota</taxon>
        <taxon>Betaproteobacteria</taxon>
        <taxon>Burkholderiales</taxon>
        <taxon>Oxalobacteraceae</taxon>
        <taxon>Telluria group</taxon>
        <taxon>Massilia</taxon>
    </lineage>
</organism>
<evidence type="ECO:0000256" key="1">
    <source>
        <dbReference type="SAM" id="Phobius"/>
    </source>
</evidence>
<dbReference type="RefSeq" id="WP_119812834.1">
    <property type="nucleotide sequence ID" value="NZ_QYUP01000168.1"/>
</dbReference>
<dbReference type="AlphaFoldDB" id="A0A418XAN6"/>
<comment type="caution">
    <text evidence="2">The sequence shown here is derived from an EMBL/GenBank/DDBJ whole genome shotgun (WGS) entry which is preliminary data.</text>
</comment>
<evidence type="ECO:0000313" key="2">
    <source>
        <dbReference type="EMBL" id="RJG09534.1"/>
    </source>
</evidence>
<accession>A0A418XAN6</accession>
<dbReference type="InterPro" id="IPR036259">
    <property type="entry name" value="MFS_trans_sf"/>
</dbReference>
<feature type="transmembrane region" description="Helical" evidence="1">
    <location>
        <begin position="218"/>
        <end position="238"/>
    </location>
</feature>
<feature type="transmembrane region" description="Helical" evidence="1">
    <location>
        <begin position="21"/>
        <end position="42"/>
    </location>
</feature>
<feature type="transmembrane region" description="Helical" evidence="1">
    <location>
        <begin position="369"/>
        <end position="388"/>
    </location>
</feature>
<keyword evidence="3" id="KW-1185">Reference proteome</keyword>
<dbReference type="EMBL" id="QYUP01000168">
    <property type="protein sequence ID" value="RJG09534.1"/>
    <property type="molecule type" value="Genomic_DNA"/>
</dbReference>
<sequence>MDPHPPALSASRTHAANPTSISLALASLAALAIAMGVGRFAFTPILPVMLNDASLALAQGGWLASANYAGYLVGALVAIVFRTRPEQMIRAGLLATGLATLAMGLIHAFPAWMLLRFLAGVASAWVMIAVSAWSMVRLAVFQRPFLQNLVFSGVGIGIALAGLACIGLMRLDAGSTSMWIGLGAVSLAVTGLAWRVFSSTSPAKAAAPANAPSKPFHWNANTIRLVACYGIFGFGYIIPATFLPVMAKEALHGSAAFAWSWPVFGLAAAISTLAVAPLRKHFSNRRLWAASNLVMAAGIVLPVAWPHALSVFAAALCVGGTFMVITLVALLEARQAAQEHAGVVIASMTAAFATGQIIGPLTVGAGGAGFSGGLLAAAAMLAGSTLLLKRRPAHA</sequence>
<name>A0A418XAN6_9BURK</name>
<feature type="transmembrane region" description="Helical" evidence="1">
    <location>
        <begin position="115"/>
        <end position="136"/>
    </location>
</feature>
<feature type="transmembrane region" description="Helical" evidence="1">
    <location>
        <begin position="88"/>
        <end position="109"/>
    </location>
</feature>
<dbReference type="SUPFAM" id="SSF103473">
    <property type="entry name" value="MFS general substrate transporter"/>
    <property type="match status" value="1"/>
</dbReference>
<dbReference type="PANTHER" id="PTHR23537">
    <property type="match status" value="1"/>
</dbReference>
<dbReference type="InterPro" id="IPR010645">
    <property type="entry name" value="MFS_4"/>
</dbReference>
<dbReference type="Pfam" id="PF06779">
    <property type="entry name" value="MFS_4"/>
    <property type="match status" value="1"/>
</dbReference>
<dbReference type="Gene3D" id="1.20.1250.20">
    <property type="entry name" value="MFS general substrate transporter like domains"/>
    <property type="match status" value="2"/>
</dbReference>
<protein>
    <submittedName>
        <fullName evidence="2">YbfB/YjiJ family MFS transporter</fullName>
    </submittedName>
</protein>
<keyword evidence="1" id="KW-1133">Transmembrane helix</keyword>
<gene>
    <name evidence="2" type="ORF">D3872_22245</name>
</gene>
<feature type="transmembrane region" description="Helical" evidence="1">
    <location>
        <begin position="148"/>
        <end position="171"/>
    </location>
</feature>